<reference evidence="3" key="1">
    <citation type="submission" date="2017-09" db="EMBL/GenBank/DDBJ databases">
        <authorList>
            <person name="Varghese N."/>
            <person name="Submissions S."/>
        </authorList>
    </citation>
    <scope>NUCLEOTIDE SEQUENCE [LARGE SCALE GENOMIC DNA]</scope>
    <source>
        <strain evidence="3">DSM 15103</strain>
    </source>
</reference>
<evidence type="ECO:0000313" key="2">
    <source>
        <dbReference type="EMBL" id="SNZ06208.1"/>
    </source>
</evidence>
<dbReference type="RefSeq" id="WP_096999789.1">
    <property type="nucleotide sequence ID" value="NZ_OBEI01000002.1"/>
</dbReference>
<feature type="domain" description="Transposase DDE" evidence="1">
    <location>
        <begin position="109"/>
        <end position="259"/>
    </location>
</feature>
<dbReference type="Pfam" id="PF13612">
    <property type="entry name" value="DDE_Tnp_1_3"/>
    <property type="match status" value="1"/>
</dbReference>
<dbReference type="Proteomes" id="UP000219036">
    <property type="component" value="Unassembled WGS sequence"/>
</dbReference>
<keyword evidence="3" id="KW-1185">Reference proteome</keyword>
<dbReference type="InterPro" id="IPR025668">
    <property type="entry name" value="Tnp_DDE_dom"/>
</dbReference>
<accession>A0A285NA62</accession>
<evidence type="ECO:0000259" key="1">
    <source>
        <dbReference type="Pfam" id="PF13612"/>
    </source>
</evidence>
<dbReference type="OrthoDB" id="419419at2"/>
<protein>
    <submittedName>
        <fullName evidence="2">Transposase DDE domain-containing protein</fullName>
    </submittedName>
</protein>
<proteinExistence type="predicted"/>
<organism evidence="2 3">
    <name type="scientific">Persephonella hydrogeniphila</name>
    <dbReference type="NCBI Taxonomy" id="198703"/>
    <lineage>
        <taxon>Bacteria</taxon>
        <taxon>Pseudomonadati</taxon>
        <taxon>Aquificota</taxon>
        <taxon>Aquificia</taxon>
        <taxon>Aquificales</taxon>
        <taxon>Hydrogenothermaceae</taxon>
        <taxon>Persephonella</taxon>
    </lineage>
</organism>
<dbReference type="NCBIfam" id="NF033520">
    <property type="entry name" value="transpos_IS982"/>
    <property type="match status" value="1"/>
</dbReference>
<evidence type="ECO:0000313" key="3">
    <source>
        <dbReference type="Proteomes" id="UP000219036"/>
    </source>
</evidence>
<dbReference type="EMBL" id="OBEI01000002">
    <property type="protein sequence ID" value="SNZ06208.1"/>
    <property type="molecule type" value="Genomic_DNA"/>
</dbReference>
<name>A0A285NA62_9AQUI</name>
<sequence>MLITKIYCQLDDFYKSFENYLKQNVLPKSSKGRKSKLTITEISTILVLFHLSGYSNLKRFYKEHALIHLKSYFPDLVSYNRFVELIPSSISFLYAFLKFTTKLNVSCRFAFVDSTKLPVCENSRIHSHKVFEGLAQRGKDTVGWFYGFKLHLIINEKGQILSFDLTAGNIDDRKSLRKMMKDIKGKVLKIFGDRGYISQSLSKEFLSNGIHLIAKLRKNMKGKLLSVFDYILSTKRALVESVNSILKEQLKIDHTRHRSPVNFIANLLSGLVAYHFKENKPKIDLSFNFKKDALLLV</sequence>
<gene>
    <name evidence="2" type="ORF">SAMN06265182_0600</name>
</gene>
<dbReference type="AlphaFoldDB" id="A0A285NA62"/>